<gene>
    <name evidence="1" type="ORF">OPT61_g6071</name>
</gene>
<evidence type="ECO:0000313" key="1">
    <source>
        <dbReference type="EMBL" id="KAJ8111297.1"/>
    </source>
</evidence>
<accession>A0ACC2I842</accession>
<dbReference type="EMBL" id="JAPHNI010000418">
    <property type="protein sequence ID" value="KAJ8111297.1"/>
    <property type="molecule type" value="Genomic_DNA"/>
</dbReference>
<organism evidence="1 2">
    <name type="scientific">Boeremia exigua</name>
    <dbReference type="NCBI Taxonomy" id="749465"/>
    <lineage>
        <taxon>Eukaryota</taxon>
        <taxon>Fungi</taxon>
        <taxon>Dikarya</taxon>
        <taxon>Ascomycota</taxon>
        <taxon>Pezizomycotina</taxon>
        <taxon>Dothideomycetes</taxon>
        <taxon>Pleosporomycetidae</taxon>
        <taxon>Pleosporales</taxon>
        <taxon>Pleosporineae</taxon>
        <taxon>Didymellaceae</taxon>
        <taxon>Boeremia</taxon>
    </lineage>
</organism>
<proteinExistence type="predicted"/>
<keyword evidence="2" id="KW-1185">Reference proteome</keyword>
<name>A0ACC2I842_9PLEO</name>
<sequence length="584" mass="63761">MSDISASTNTATPTTNGVSTPLLQVQGEKPVHYGILLFPGFQALDVFGPLDVFNSLAMLYNYPMRLTNLAADPGSVPTHHPSTGTLIPAKSHPLSRFSENLVVDRTLEEQLDIQESASESEESIDVLIVPGGVGVRGEVAREIEFVRKMYPRLKAVLSICTGATILARAGILDGRRATTNKRAYKWATSTGPNVDWAPKARWVVDGNIVTSSGISAGIDASYAFVALHYGEDVAGSLADSAEISTATMDLQRPKKATEDAGPVFEKPDCFTALLIDIRTGLGNDWKAYEECIEGFLNAAAEEDMNALTEQMQTIVKGIEKVQTSHAGILFLLKDMRIRQSKQQRLGEEESTTRKSGSLLLSPLKISPNTPLLTVAEMEGDSLNSSSPLSSLLLSGPSTPGIAVPRAPTTPTQQMHPESKPEQQQDQDDDQTYEQQQHQQSPSLFEEALPFDFSATVLPELTFPEDLLAYYCPADILIMSEDYVPPRPNPLKDPSNDPVLFNDPALAVDIAESFGYTVRPRTDGCHGNDDTQQPLQKLPYDPNSDDLAVWTRRVKMGGEGDGEVKATGFVTDMWPQWDFCIDWDA</sequence>
<evidence type="ECO:0000313" key="2">
    <source>
        <dbReference type="Proteomes" id="UP001153331"/>
    </source>
</evidence>
<dbReference type="Proteomes" id="UP001153331">
    <property type="component" value="Unassembled WGS sequence"/>
</dbReference>
<reference evidence="1" key="1">
    <citation type="submission" date="2022-11" db="EMBL/GenBank/DDBJ databases">
        <title>Genome Sequence of Boeremia exigua.</title>
        <authorList>
            <person name="Buettner E."/>
        </authorList>
    </citation>
    <scope>NUCLEOTIDE SEQUENCE</scope>
    <source>
        <strain evidence="1">CU02</strain>
    </source>
</reference>
<protein>
    <submittedName>
        <fullName evidence="1">Uncharacterized protein</fullName>
    </submittedName>
</protein>
<comment type="caution">
    <text evidence="1">The sequence shown here is derived from an EMBL/GenBank/DDBJ whole genome shotgun (WGS) entry which is preliminary data.</text>
</comment>